<dbReference type="GO" id="GO:0008889">
    <property type="term" value="F:glycerophosphodiester phosphodiesterase activity"/>
    <property type="evidence" value="ECO:0007669"/>
    <property type="project" value="UniProtKB-EC"/>
</dbReference>
<proteinExistence type="predicted"/>
<dbReference type="GO" id="GO:0006071">
    <property type="term" value="P:glycerol metabolic process"/>
    <property type="evidence" value="ECO:0007669"/>
    <property type="project" value="UniProtKB-KW"/>
</dbReference>
<dbReference type="PANTHER" id="PTHR43620:SF44">
    <property type="entry name" value="GLYCEROPHOSPHODIESTER PHOSPHODIESTERASE GDPDL6-RELATED"/>
    <property type="match status" value="1"/>
</dbReference>
<accession>A0AAN7KQV6</accession>
<gene>
    <name evidence="6" type="ORF">SAY86_027454</name>
</gene>
<keyword evidence="2" id="KW-0319">Glycerol metabolism</keyword>
<dbReference type="Proteomes" id="UP001346149">
    <property type="component" value="Unassembled WGS sequence"/>
</dbReference>
<evidence type="ECO:0000256" key="1">
    <source>
        <dbReference type="ARBA" id="ARBA00012247"/>
    </source>
</evidence>
<feature type="compositionally biased region" description="Low complexity" evidence="5">
    <location>
        <begin position="160"/>
        <end position="173"/>
    </location>
</feature>
<keyword evidence="3" id="KW-0378">Hydrolase</keyword>
<evidence type="ECO:0000256" key="2">
    <source>
        <dbReference type="ARBA" id="ARBA00022798"/>
    </source>
</evidence>
<evidence type="ECO:0000313" key="6">
    <source>
        <dbReference type="EMBL" id="KAK4769304.1"/>
    </source>
</evidence>
<organism evidence="6 7">
    <name type="scientific">Trapa natans</name>
    <name type="common">Water chestnut</name>
    <dbReference type="NCBI Taxonomy" id="22666"/>
    <lineage>
        <taxon>Eukaryota</taxon>
        <taxon>Viridiplantae</taxon>
        <taxon>Streptophyta</taxon>
        <taxon>Embryophyta</taxon>
        <taxon>Tracheophyta</taxon>
        <taxon>Spermatophyta</taxon>
        <taxon>Magnoliopsida</taxon>
        <taxon>eudicotyledons</taxon>
        <taxon>Gunneridae</taxon>
        <taxon>Pentapetalae</taxon>
        <taxon>rosids</taxon>
        <taxon>malvids</taxon>
        <taxon>Myrtales</taxon>
        <taxon>Lythraceae</taxon>
        <taxon>Trapa</taxon>
    </lineage>
</organism>
<dbReference type="AlphaFoldDB" id="A0AAN7KQV6"/>
<feature type="compositionally biased region" description="Polar residues" evidence="5">
    <location>
        <begin position="183"/>
        <end position="196"/>
    </location>
</feature>
<comment type="caution">
    <text evidence="6">The sequence shown here is derived from an EMBL/GenBank/DDBJ whole genome shotgun (WGS) entry which is preliminary data.</text>
</comment>
<evidence type="ECO:0000256" key="5">
    <source>
        <dbReference type="SAM" id="MobiDB-lite"/>
    </source>
</evidence>
<keyword evidence="7" id="KW-1185">Reference proteome</keyword>
<evidence type="ECO:0000256" key="4">
    <source>
        <dbReference type="ARBA" id="ARBA00047512"/>
    </source>
</evidence>
<dbReference type="EMBL" id="JAXQNO010000021">
    <property type="protein sequence ID" value="KAK4769304.1"/>
    <property type="molecule type" value="Genomic_DNA"/>
</dbReference>
<evidence type="ECO:0000256" key="3">
    <source>
        <dbReference type="ARBA" id="ARBA00022801"/>
    </source>
</evidence>
<dbReference type="PANTHER" id="PTHR43620">
    <property type="entry name" value="GLYCEROPHOSPHORYL DIESTER PHOSPHODIESTERASE"/>
    <property type="match status" value="1"/>
</dbReference>
<evidence type="ECO:0000313" key="7">
    <source>
        <dbReference type="Proteomes" id="UP001346149"/>
    </source>
</evidence>
<comment type="catalytic activity">
    <reaction evidence="4">
        <text>a sn-glycero-3-phosphodiester + H2O = an alcohol + sn-glycerol 3-phosphate + H(+)</text>
        <dbReference type="Rhea" id="RHEA:12969"/>
        <dbReference type="ChEBI" id="CHEBI:15377"/>
        <dbReference type="ChEBI" id="CHEBI:15378"/>
        <dbReference type="ChEBI" id="CHEBI:30879"/>
        <dbReference type="ChEBI" id="CHEBI:57597"/>
        <dbReference type="ChEBI" id="CHEBI:83408"/>
        <dbReference type="EC" id="3.1.4.46"/>
    </reaction>
</comment>
<name>A0AAN7KQV6_TRANT</name>
<feature type="region of interest" description="Disordered" evidence="5">
    <location>
        <begin position="160"/>
        <end position="196"/>
    </location>
</feature>
<sequence>MSLCVSLAVCFARSYLNNKQATQQVLIQSDDTSVLSQFSNIKPCRRLLTIKEKISDAPKVSVDEVKKHADGVVADTDLQQLPHGRHVRRGRDARRQPLRLCFRPEERVPGPSVRLLCRADSRGGDLRGSRCFDINGDQAIQPVQPGSLIGLVEGAGPPAEAPAPALNVNDVVDPPLPPVATADSESPTSAKSGSSTNSAHLGYSLVGLFLLRTLLSM</sequence>
<dbReference type="EC" id="3.1.4.46" evidence="1"/>
<protein>
    <recommendedName>
        <fullName evidence="1">glycerophosphodiester phosphodiesterase</fullName>
        <ecNumber evidence="1">3.1.4.46</ecNumber>
    </recommendedName>
</protein>
<reference evidence="6 7" key="1">
    <citation type="journal article" date="2023" name="Hortic Res">
        <title>Pangenome of water caltrop reveals structural variations and asymmetric subgenome divergence after allopolyploidization.</title>
        <authorList>
            <person name="Zhang X."/>
            <person name="Chen Y."/>
            <person name="Wang L."/>
            <person name="Yuan Y."/>
            <person name="Fang M."/>
            <person name="Shi L."/>
            <person name="Lu R."/>
            <person name="Comes H.P."/>
            <person name="Ma Y."/>
            <person name="Chen Y."/>
            <person name="Huang G."/>
            <person name="Zhou Y."/>
            <person name="Zheng Z."/>
            <person name="Qiu Y."/>
        </authorList>
    </citation>
    <scope>NUCLEOTIDE SEQUENCE [LARGE SCALE GENOMIC DNA]</scope>
    <source>
        <strain evidence="6">F231</strain>
    </source>
</reference>